<gene>
    <name evidence="2" type="ORF">BJX68DRAFT_25609</name>
</gene>
<name>A0ABR4JAL3_9EURO</name>
<evidence type="ECO:0000259" key="1">
    <source>
        <dbReference type="Pfam" id="PF13191"/>
    </source>
</evidence>
<dbReference type="Pfam" id="PF13191">
    <property type="entry name" value="AAA_16"/>
    <property type="match status" value="1"/>
</dbReference>
<comment type="caution">
    <text evidence="2">The sequence shown here is derived from an EMBL/GenBank/DDBJ whole genome shotgun (WGS) entry which is preliminary data.</text>
</comment>
<evidence type="ECO:0000313" key="3">
    <source>
        <dbReference type="Proteomes" id="UP001610444"/>
    </source>
</evidence>
<dbReference type="Gene3D" id="3.40.50.300">
    <property type="entry name" value="P-loop containing nucleotide triphosphate hydrolases"/>
    <property type="match status" value="1"/>
</dbReference>
<accession>A0ABR4JAL3</accession>
<sequence>MSRPGPSASLPAESYTVGWICALPCELTAARAMLDQLHVGPKNQSKHDENNYTLGSIAGHNTAIACLPEYGTNKAAIAAKSMQATFPNIRFGLLVGVGGGVPGTLTATDSANDIRLGDVVVSLPTGQGGGVIQYDLGRREVGGFRRVGLLNKPPTLLRTAVASLRAERRLGRRLTGLIEEAFPLDDEGCKDDIDDDDEESEAECWAYPGTGSDVLFRSGYQHRSSGAEDCTKCFKETGPGDIITRRARRTTHPRIHYGNIGSGNSLIKDGLERDELAQLDNIICFDMEAAGLMDDFPCLVIRGISDYADSHKNNSWQPYAAASSAAFAKQLVRLIAPQDIDGLAPIQESLDSRASHSNLTKDQWSILSIDLDLPFARNPQFTGRQDVLSQIQEFFSEEGMSPRTLLLYGIGGIGKTQIASHYAHATAKHTLATCWVDARDRSSVELSLARIAQCVLRSLITHYDEQIAATIFGFSDLTSLLSQDPIPPKLISDASRALKRWLGKRSSRDWLIVFDNYDNIDEFDIEEYFPTGDHGKILITSRRPDFQRSVGKSLEILNLDDASALQLLLRGNEMHKADHTPTSPSVQAVLTKLCNLPLAIVQANAYINNRRLSMDDFLQQYEQKFNRPMGKKPRGPWNYGQVVNTTWEVSLLAIQAENELAAETIFTCSLLGNMNILPEMTQNCIPGIRDRKYYHWAPHADKRE</sequence>
<dbReference type="InterPro" id="IPR053137">
    <property type="entry name" value="NLR-like"/>
</dbReference>
<dbReference type="RefSeq" id="XP_070892393.1">
    <property type="nucleotide sequence ID" value="XM_071043140.1"/>
</dbReference>
<dbReference type="InterPro" id="IPR041664">
    <property type="entry name" value="AAA_16"/>
</dbReference>
<dbReference type="SUPFAM" id="SSF52540">
    <property type="entry name" value="P-loop containing nucleoside triphosphate hydrolases"/>
    <property type="match status" value="1"/>
</dbReference>
<evidence type="ECO:0000313" key="2">
    <source>
        <dbReference type="EMBL" id="KAL2837093.1"/>
    </source>
</evidence>
<keyword evidence="3" id="KW-1185">Reference proteome</keyword>
<protein>
    <submittedName>
        <fullName evidence="2">Nucleoside phosphorylase domain-containing protein</fullName>
    </submittedName>
</protein>
<reference evidence="2 3" key="1">
    <citation type="submission" date="2024-07" db="EMBL/GenBank/DDBJ databases">
        <title>Section-level genome sequencing and comparative genomics of Aspergillus sections Usti and Cavernicolus.</title>
        <authorList>
            <consortium name="Lawrence Berkeley National Laboratory"/>
            <person name="Nybo J.L."/>
            <person name="Vesth T.C."/>
            <person name="Theobald S."/>
            <person name="Frisvad J.C."/>
            <person name="Larsen T.O."/>
            <person name="Kjaerboelling I."/>
            <person name="Rothschild-Mancinelli K."/>
            <person name="Lyhne E.K."/>
            <person name="Kogle M.E."/>
            <person name="Barry K."/>
            <person name="Clum A."/>
            <person name="Na H."/>
            <person name="Ledsgaard L."/>
            <person name="Lin J."/>
            <person name="Lipzen A."/>
            <person name="Kuo A."/>
            <person name="Riley R."/>
            <person name="Mondo S."/>
            <person name="LaButti K."/>
            <person name="Haridas S."/>
            <person name="Pangalinan J."/>
            <person name="Salamov A.A."/>
            <person name="Simmons B.A."/>
            <person name="Magnuson J.K."/>
            <person name="Chen J."/>
            <person name="Drula E."/>
            <person name="Henrissat B."/>
            <person name="Wiebenga A."/>
            <person name="Lubbers R.J."/>
            <person name="Gomes A.C."/>
            <person name="Macurrencykelacurrency M.R."/>
            <person name="Stajich J."/>
            <person name="Grigoriev I.V."/>
            <person name="Mortensen U.H."/>
            <person name="De vries R.P."/>
            <person name="Baker S.E."/>
            <person name="Andersen M.R."/>
        </authorList>
    </citation>
    <scope>NUCLEOTIDE SEQUENCE [LARGE SCALE GENOMIC DNA]</scope>
    <source>
        <strain evidence="2 3">CBS 756.74</strain>
    </source>
</reference>
<dbReference type="InterPro" id="IPR035994">
    <property type="entry name" value="Nucleoside_phosphorylase_sf"/>
</dbReference>
<dbReference type="SUPFAM" id="SSF53167">
    <property type="entry name" value="Purine and uridine phosphorylases"/>
    <property type="match status" value="1"/>
</dbReference>
<dbReference type="Proteomes" id="UP001610444">
    <property type="component" value="Unassembled WGS sequence"/>
</dbReference>
<dbReference type="InterPro" id="IPR027417">
    <property type="entry name" value="P-loop_NTPase"/>
</dbReference>
<dbReference type="EMBL" id="JBFXLR010000103">
    <property type="protein sequence ID" value="KAL2837093.1"/>
    <property type="molecule type" value="Genomic_DNA"/>
</dbReference>
<proteinExistence type="predicted"/>
<dbReference type="Gene3D" id="3.40.50.1580">
    <property type="entry name" value="Nucleoside phosphorylase domain"/>
    <property type="match status" value="1"/>
</dbReference>
<dbReference type="PANTHER" id="PTHR46082">
    <property type="entry name" value="ATP/GTP-BINDING PROTEIN-RELATED"/>
    <property type="match status" value="1"/>
</dbReference>
<dbReference type="PANTHER" id="PTHR46082:SF6">
    <property type="entry name" value="AAA+ ATPASE DOMAIN-CONTAINING PROTEIN-RELATED"/>
    <property type="match status" value="1"/>
</dbReference>
<dbReference type="GeneID" id="98158304"/>
<organism evidence="2 3">
    <name type="scientific">Aspergillus pseudodeflectus</name>
    <dbReference type="NCBI Taxonomy" id="176178"/>
    <lineage>
        <taxon>Eukaryota</taxon>
        <taxon>Fungi</taxon>
        <taxon>Dikarya</taxon>
        <taxon>Ascomycota</taxon>
        <taxon>Pezizomycotina</taxon>
        <taxon>Eurotiomycetes</taxon>
        <taxon>Eurotiomycetidae</taxon>
        <taxon>Eurotiales</taxon>
        <taxon>Aspergillaceae</taxon>
        <taxon>Aspergillus</taxon>
        <taxon>Aspergillus subgen. Nidulantes</taxon>
    </lineage>
</organism>
<feature type="domain" description="Orc1-like AAA ATPase" evidence="1">
    <location>
        <begin position="380"/>
        <end position="522"/>
    </location>
</feature>